<keyword evidence="11" id="KW-1185">Reference proteome</keyword>
<evidence type="ECO:0000256" key="8">
    <source>
        <dbReference type="SAM" id="Phobius"/>
    </source>
</evidence>
<feature type="transmembrane region" description="Helical" evidence="8">
    <location>
        <begin position="573"/>
        <end position="594"/>
    </location>
</feature>
<dbReference type="Proteomes" id="UP000003704">
    <property type="component" value="Unassembled WGS sequence"/>
</dbReference>
<feature type="transmembrane region" description="Helical" evidence="8">
    <location>
        <begin position="510"/>
        <end position="530"/>
    </location>
</feature>
<keyword evidence="4" id="KW-1003">Cell membrane</keyword>
<evidence type="ECO:0000313" key="10">
    <source>
        <dbReference type="EMBL" id="EIT71157.1"/>
    </source>
</evidence>
<dbReference type="PANTHER" id="PTHR30252">
    <property type="entry name" value="INNER MEMBRANE PEPTIDE TRANSPORTER"/>
    <property type="match status" value="1"/>
</dbReference>
<feature type="transmembrane region" description="Helical" evidence="8">
    <location>
        <begin position="639"/>
        <end position="660"/>
    </location>
</feature>
<feature type="transmembrane region" description="Helical" evidence="8">
    <location>
        <begin position="542"/>
        <end position="566"/>
    </location>
</feature>
<dbReference type="InterPro" id="IPR051605">
    <property type="entry name" value="CstA"/>
</dbReference>
<feature type="transmembrane region" description="Helical" evidence="8">
    <location>
        <begin position="93"/>
        <end position="111"/>
    </location>
</feature>
<feature type="transmembrane region" description="Helical" evidence="8">
    <location>
        <begin position="117"/>
        <end position="138"/>
    </location>
</feature>
<name>I7ZHE4_9GAMM</name>
<feature type="transmembrane region" description="Helical" evidence="8">
    <location>
        <begin position="325"/>
        <end position="350"/>
    </location>
</feature>
<comment type="caution">
    <text evidence="10">The sequence shown here is derived from an EMBL/GenBank/DDBJ whole genome shotgun (WGS) entry which is preliminary data.</text>
</comment>
<sequence>MNGLARQLIFIAVAVLGAFALGVVALRRDEAINALWIVVAALSLYTIAYRYYSLFLARKVVGLDRWRVTPAVANDDGLDYVPTHRHVLFGHHFAAIAGAGPLVGPVLAAQLGYLPGVLWLIVGVVFAGAVQDFLVLFISTRRNGRSIGELVRMEMGDTAGVITLFGTFMIMIIILSVLALIVVKALAHSAWGLFTVAATIPIAVLMGLYLRYLRPGRVGEVSIAGFVLLMLSIWGGGLVSQSPTLAPMFTFEATQIAWMLIGYGFVAAVLPVWLLLAPRDYLSTFLKIGTIALLAIAILFVAPQLKMPALTQFVDGSGPVWKGSLFPFLFITIACGAISGFHALICSGTTPKLIASETDIRYIGYGAMLAESFVGIMALVAASVIEPGVYFAMNSPAAVVGSDVASVAQAVSSWGFTITPEQLETTAKDIGETTVLGRAGGAPTLAVGMAQILHGFVPAFSNMGFWYHFAILFEALFILTAVDAGTRAGRFMLQDLLGRFAPMFRDTSSLPANLVATAGCVACWGWFLYAGVTDPFGGINTLWPMFGISNQMLAGIALMLATVVLIRMKRERYALVPALPALWLLVCTGSAGLIKLFSRDPAIGFIAQARRYQAAIAEGSVLAPAKTAEQMQQIVFNGYINAALTALFLAVMLSVLVYSLRVARQALKLPQRSDHEVLQAVGQAARSAS</sequence>
<evidence type="ECO:0000256" key="5">
    <source>
        <dbReference type="ARBA" id="ARBA00022692"/>
    </source>
</evidence>
<dbReference type="EMBL" id="AKGD01000001">
    <property type="protein sequence ID" value="EIT71157.1"/>
    <property type="molecule type" value="Genomic_DNA"/>
</dbReference>
<reference evidence="10 11" key="1">
    <citation type="journal article" date="2012" name="J. Bacteriol.">
        <title>Genome Sequence of n-Alkane-Degrading Hydrocarboniphaga effusa Strain AP103T (ATCC BAA-332T).</title>
        <authorList>
            <person name="Chang H.K."/>
            <person name="Zylstra G.J."/>
            <person name="Chae J.C."/>
        </authorList>
    </citation>
    <scope>NUCLEOTIDE SEQUENCE [LARGE SCALE GENOMIC DNA]</scope>
    <source>
        <strain evidence="10 11">AP103</strain>
    </source>
</reference>
<proteinExistence type="inferred from homology"/>
<feature type="transmembrane region" description="Helical" evidence="8">
    <location>
        <begin position="362"/>
        <end position="385"/>
    </location>
</feature>
<feature type="transmembrane region" description="Helical" evidence="8">
    <location>
        <begin position="7"/>
        <end position="26"/>
    </location>
</feature>
<dbReference type="GO" id="GO:0005886">
    <property type="term" value="C:plasma membrane"/>
    <property type="evidence" value="ECO:0007669"/>
    <property type="project" value="UniProtKB-SubCell"/>
</dbReference>
<evidence type="ECO:0000256" key="2">
    <source>
        <dbReference type="ARBA" id="ARBA00007755"/>
    </source>
</evidence>
<evidence type="ECO:0000256" key="1">
    <source>
        <dbReference type="ARBA" id="ARBA00004651"/>
    </source>
</evidence>
<evidence type="ECO:0000256" key="7">
    <source>
        <dbReference type="ARBA" id="ARBA00023136"/>
    </source>
</evidence>
<feature type="transmembrane region" description="Helical" evidence="8">
    <location>
        <begin position="465"/>
        <end position="489"/>
    </location>
</feature>
<feature type="domain" description="CstA N-terminal" evidence="9">
    <location>
        <begin position="33"/>
        <end position="591"/>
    </location>
</feature>
<evidence type="ECO:0000256" key="6">
    <source>
        <dbReference type="ARBA" id="ARBA00022989"/>
    </source>
</evidence>
<feature type="transmembrane region" description="Helical" evidence="8">
    <location>
        <begin position="189"/>
        <end position="210"/>
    </location>
</feature>
<feature type="transmembrane region" description="Helical" evidence="8">
    <location>
        <begin position="32"/>
        <end position="52"/>
    </location>
</feature>
<organism evidence="10 11">
    <name type="scientific">Hydrocarboniphaga effusa AP103</name>
    <dbReference type="NCBI Taxonomy" id="1172194"/>
    <lineage>
        <taxon>Bacteria</taxon>
        <taxon>Pseudomonadati</taxon>
        <taxon>Pseudomonadota</taxon>
        <taxon>Gammaproteobacteria</taxon>
        <taxon>Nevskiales</taxon>
        <taxon>Nevskiaceae</taxon>
        <taxon>Hydrocarboniphaga</taxon>
    </lineage>
</organism>
<dbReference type="OrthoDB" id="9761224at2"/>
<evidence type="ECO:0000256" key="4">
    <source>
        <dbReference type="ARBA" id="ARBA00022475"/>
    </source>
</evidence>
<keyword evidence="7 8" id="KW-0472">Membrane</keyword>
<comment type="similarity">
    <text evidence="2">Belongs to the peptide transporter carbon starvation (CstA) (TC 2.A.114) family.</text>
</comment>
<dbReference type="PATRIC" id="fig|1172194.4.peg.1243"/>
<dbReference type="PANTHER" id="PTHR30252:SF3">
    <property type="entry name" value="PYRUVATE_PROTON SYMPORTER BTST"/>
    <property type="match status" value="1"/>
</dbReference>
<keyword evidence="3" id="KW-0813">Transport</keyword>
<evidence type="ECO:0000259" key="9">
    <source>
        <dbReference type="Pfam" id="PF02554"/>
    </source>
</evidence>
<protein>
    <submittedName>
        <fullName evidence="10">Carbon starvation protein A, membrane protein</fullName>
    </submittedName>
</protein>
<keyword evidence="6 8" id="KW-1133">Transmembrane helix</keyword>
<feature type="transmembrane region" description="Helical" evidence="8">
    <location>
        <begin position="217"/>
        <end position="236"/>
    </location>
</feature>
<accession>I7ZHE4</accession>
<dbReference type="STRING" id="1172194.WQQ_12940"/>
<comment type="subcellular location">
    <subcellularLocation>
        <location evidence="1">Cell membrane</location>
        <topology evidence="1">Multi-pass membrane protein</topology>
    </subcellularLocation>
</comment>
<dbReference type="InterPro" id="IPR003706">
    <property type="entry name" value="CstA_N"/>
</dbReference>
<keyword evidence="5 8" id="KW-0812">Transmembrane</keyword>
<dbReference type="Pfam" id="PF02554">
    <property type="entry name" value="CstA"/>
    <property type="match status" value="1"/>
</dbReference>
<gene>
    <name evidence="10" type="ORF">WQQ_12940</name>
</gene>
<dbReference type="GO" id="GO:0009267">
    <property type="term" value="P:cellular response to starvation"/>
    <property type="evidence" value="ECO:0007669"/>
    <property type="project" value="InterPro"/>
</dbReference>
<feature type="transmembrane region" description="Helical" evidence="8">
    <location>
        <begin position="284"/>
        <end position="305"/>
    </location>
</feature>
<evidence type="ECO:0000256" key="3">
    <source>
        <dbReference type="ARBA" id="ARBA00022448"/>
    </source>
</evidence>
<dbReference type="AlphaFoldDB" id="I7ZHE4"/>
<evidence type="ECO:0000313" key="11">
    <source>
        <dbReference type="Proteomes" id="UP000003704"/>
    </source>
</evidence>
<dbReference type="RefSeq" id="WP_007184248.1">
    <property type="nucleotide sequence ID" value="NZ_AKGD01000001.1"/>
</dbReference>
<feature type="transmembrane region" description="Helical" evidence="8">
    <location>
        <begin position="256"/>
        <end position="277"/>
    </location>
</feature>
<feature type="transmembrane region" description="Helical" evidence="8">
    <location>
        <begin position="159"/>
        <end position="183"/>
    </location>
</feature>